<evidence type="ECO:0000313" key="3">
    <source>
        <dbReference type="EMBL" id="NHN85079.1"/>
    </source>
</evidence>
<protein>
    <submittedName>
        <fullName evidence="3">PepSY domain-containing protein</fullName>
    </submittedName>
</protein>
<dbReference type="EMBL" id="WOTB01000012">
    <property type="protein sequence ID" value="NHN85079.1"/>
    <property type="molecule type" value="Genomic_DNA"/>
</dbReference>
<feature type="transmembrane region" description="Helical" evidence="2">
    <location>
        <begin position="400"/>
        <end position="421"/>
    </location>
</feature>
<keyword evidence="2" id="KW-0812">Transmembrane</keyword>
<keyword evidence="2" id="KW-1133">Transmembrane helix</keyword>
<dbReference type="PANTHER" id="PTHR34219:SF1">
    <property type="entry name" value="PEPSY DOMAIN-CONTAINING PROTEIN"/>
    <property type="match status" value="1"/>
</dbReference>
<feature type="transmembrane region" description="Helical" evidence="2">
    <location>
        <begin position="25"/>
        <end position="49"/>
    </location>
</feature>
<dbReference type="PANTHER" id="PTHR34219">
    <property type="entry name" value="IRON-REGULATED INNER MEMBRANE PROTEIN-RELATED"/>
    <property type="match status" value="1"/>
</dbReference>
<dbReference type="Pfam" id="PF03929">
    <property type="entry name" value="PepSY_TM"/>
    <property type="match status" value="1"/>
</dbReference>
<accession>A0ABX0JPS6</accession>
<evidence type="ECO:0000313" key="4">
    <source>
        <dbReference type="Proteomes" id="UP000635278"/>
    </source>
</evidence>
<proteinExistence type="predicted"/>
<comment type="caution">
    <text evidence="3">The sequence shown here is derived from an EMBL/GenBank/DDBJ whole genome shotgun (WGS) entry which is preliminary data.</text>
</comment>
<feature type="transmembrane region" description="Helical" evidence="2">
    <location>
        <begin position="205"/>
        <end position="224"/>
    </location>
</feature>
<keyword evidence="4" id="KW-1185">Reference proteome</keyword>
<gene>
    <name evidence="3" type="ORF">GOB93_10560</name>
</gene>
<dbReference type="Proteomes" id="UP000635278">
    <property type="component" value="Unassembled WGS sequence"/>
</dbReference>
<evidence type="ECO:0000256" key="2">
    <source>
        <dbReference type="SAM" id="Phobius"/>
    </source>
</evidence>
<sequence>MTDMTHTSPSFLRSLWPDHRTVWRWHFFAGLFCLPFVAFLSLTGSIYLFRPQIDDLIDRPYDHLPAVTAPSPSQDVSAALSAVPHSTFLAYELPRTPQSAARVIVDHNGDAIRVYVDRTTHHVLKTVSEELRFERVIFKLHGQLLLGNAGSVIMEMVASWTIILVITGLCLWWPRGQHSLAGILYPRLSLTGRARWRDFHAVTGVWISLFLVLFLVSGLPWSFVWGHALSSVEHTVGRLTSVQDWEIGAVPARDTIAGHPAPGPSVPDMPQTGTAGMNMTEMDMPRMDMPRMDMPGMDMPPAAPSAPSGPDLTGLDNVVRTAQTLSLPDPVLVTPPLEPDTPWTVRSDTQNRPLRESAQVTADGHIVSRRNFGQKGLVDRFTGYGVAAHEGQLFGPANQVINLLVALGLMLMSVAATILWLRQKPAGQTGAPPRLPSQRAGLIATAILCLLGLLLPELGASLIVLAVATRLGRHREQTVARKNG</sequence>
<feature type="transmembrane region" description="Helical" evidence="2">
    <location>
        <begin position="152"/>
        <end position="174"/>
    </location>
</feature>
<organism evidence="3 4">
    <name type="scientific">Acetobacter musti</name>
    <dbReference type="NCBI Taxonomy" id="864732"/>
    <lineage>
        <taxon>Bacteria</taxon>
        <taxon>Pseudomonadati</taxon>
        <taxon>Pseudomonadota</taxon>
        <taxon>Alphaproteobacteria</taxon>
        <taxon>Acetobacterales</taxon>
        <taxon>Acetobacteraceae</taxon>
        <taxon>Acetobacter</taxon>
    </lineage>
</organism>
<evidence type="ECO:0000256" key="1">
    <source>
        <dbReference type="SAM" id="MobiDB-lite"/>
    </source>
</evidence>
<name>A0ABX0JPS6_9PROT</name>
<dbReference type="InterPro" id="IPR005625">
    <property type="entry name" value="PepSY-ass_TM"/>
</dbReference>
<feature type="region of interest" description="Disordered" evidence="1">
    <location>
        <begin position="329"/>
        <end position="360"/>
    </location>
</feature>
<reference evidence="3 4" key="1">
    <citation type="journal article" date="2020" name="Int. J. Syst. Evol. Microbiol.">
        <title>Novel acetic acid bacteria from cider fermentations: Acetobacter conturbans sp. nov. and Acetobacter fallax sp. nov.</title>
        <authorList>
            <person name="Sombolestani A.S."/>
            <person name="Cleenwerck I."/>
            <person name="Cnockaert M."/>
            <person name="Borremans W."/>
            <person name="Wieme A.D."/>
            <person name="De Vuyst L."/>
            <person name="Vandamme P."/>
        </authorList>
    </citation>
    <scope>NUCLEOTIDE SEQUENCE [LARGE SCALE GENOMIC DNA]</scope>
    <source>
        <strain evidence="3 4">LMG 30640</strain>
    </source>
</reference>
<feature type="transmembrane region" description="Helical" evidence="2">
    <location>
        <begin position="441"/>
        <end position="468"/>
    </location>
</feature>
<keyword evidence="2" id="KW-0472">Membrane</keyword>